<comment type="caution">
    <text evidence="1">The sequence shown here is derived from an EMBL/GenBank/DDBJ whole genome shotgun (WGS) entry which is preliminary data.</text>
</comment>
<dbReference type="EMBL" id="JACNJN010000183">
    <property type="protein sequence ID" value="MBC8336679.1"/>
    <property type="molecule type" value="Genomic_DNA"/>
</dbReference>
<evidence type="ECO:0000313" key="2">
    <source>
        <dbReference type="Proteomes" id="UP000614469"/>
    </source>
</evidence>
<organism evidence="1 2">
    <name type="scientific">Candidatus Desulfolinea nitratireducens</name>
    <dbReference type="NCBI Taxonomy" id="2841698"/>
    <lineage>
        <taxon>Bacteria</taxon>
        <taxon>Bacillati</taxon>
        <taxon>Chloroflexota</taxon>
        <taxon>Anaerolineae</taxon>
        <taxon>Anaerolineales</taxon>
        <taxon>Anaerolineales incertae sedis</taxon>
        <taxon>Candidatus Desulfolinea</taxon>
    </lineage>
</organism>
<evidence type="ECO:0000313" key="1">
    <source>
        <dbReference type="EMBL" id="MBC8336679.1"/>
    </source>
</evidence>
<gene>
    <name evidence="1" type="ORF">H8E29_15565</name>
</gene>
<name>A0A8J6NRL6_9CHLR</name>
<accession>A0A8J6NRL6</accession>
<dbReference type="AlphaFoldDB" id="A0A8J6NRL6"/>
<proteinExistence type="predicted"/>
<reference evidence="1 2" key="1">
    <citation type="submission" date="2020-08" db="EMBL/GenBank/DDBJ databases">
        <title>Bridging the membrane lipid divide: bacteria of the FCB group superphylum have the potential to synthesize archaeal ether lipids.</title>
        <authorList>
            <person name="Villanueva L."/>
            <person name="Von Meijenfeldt F.A.B."/>
            <person name="Westbye A.B."/>
            <person name="Yadav S."/>
            <person name="Hopmans E.C."/>
            <person name="Dutilh B.E."/>
            <person name="Sinninghe Damste J.S."/>
        </authorList>
    </citation>
    <scope>NUCLEOTIDE SEQUENCE [LARGE SCALE GENOMIC DNA]</scope>
    <source>
        <strain evidence="1">NIOZ-UU36</strain>
    </source>
</reference>
<dbReference type="Proteomes" id="UP000614469">
    <property type="component" value="Unassembled WGS sequence"/>
</dbReference>
<protein>
    <submittedName>
        <fullName evidence="1">Uncharacterized protein</fullName>
    </submittedName>
</protein>
<sequence length="272" mass="30118">MFANWNKNKKGFPLGHESSQTEKEYQSAVASQAFETGEDYLIFPQAVLLPVTTRGSGVPGMERPWKRLNAEVFYQGLPMIYSLSLRREPPDAMKSGLRARRTLMEGALTALAMKTGRRPSAAENMTDHAMEQAESALALGSPIYKGTLLAALFASPDRYADAESARRLLEANLRTRGLLAQRLYYIAERALLYLQPGGDLFPKLDEPLLFPNEAVPLIPPPSRRVMPAKDSVWLGVHQRDGRDVHFSFTKGMDPTLPPPPHAITLILGEMGS</sequence>
<feature type="non-terminal residue" evidence="1">
    <location>
        <position position="272"/>
    </location>
</feature>